<dbReference type="FunCoup" id="A0A4W6EXG6">
    <property type="interactions" value="1215"/>
</dbReference>
<keyword evidence="1" id="KW-0547">Nucleotide-binding</keyword>
<dbReference type="PANTHER" id="PTHR11909">
    <property type="entry name" value="CASEIN KINASE-RELATED"/>
    <property type="match status" value="1"/>
</dbReference>
<feature type="domain" description="Protein kinase" evidence="4">
    <location>
        <begin position="49"/>
        <end position="336"/>
    </location>
</feature>
<dbReference type="GO" id="GO:0005524">
    <property type="term" value="F:ATP binding"/>
    <property type="evidence" value="ECO:0007669"/>
    <property type="project" value="UniProtKB-UniRule"/>
</dbReference>
<reference evidence="6" key="1">
    <citation type="submission" date="2015-09" db="EMBL/GenBank/DDBJ databases">
        <authorList>
            <person name="Sai Rama Sridatta P."/>
        </authorList>
    </citation>
    <scope>NUCLEOTIDE SEQUENCE [LARGE SCALE GENOMIC DNA]</scope>
</reference>
<name>A0A4W6EXG6_LATCA</name>
<evidence type="ECO:0000256" key="2">
    <source>
        <dbReference type="SAM" id="MobiDB-lite"/>
    </source>
</evidence>
<sequence>MSTCFRFYLVFSDISSKTYSVSMAPPRKSVLPKPLPDGFILTDSEKKKWRLGKIIGQGGFGLIYLASQDVDRPVAADTDFVIKLEYQENGPLFSELKFYQRAAKPESMRKWMRSRRLDFLGIPTYWGSGLAEYNNIRYRFMVMDRLGKDLQKICNDNGGRLEKATVLQLGQELVDVLEYIHENEYVHADIKAANLMQGYRDPKKVYLADYGLSYRYCPDGVHKEYKENPKKGHNGTIEYTSIDAHKGLAPSRRGDLQILGFCLLHWLCGSLPWDSSLKNPAQVQEAKTRLMDDLPDSVKQLSVGRASTDEVAAFLLCVKTLDYKDKPDYQHLKDLLASAPRTCRGVMPQGPAGESSTKVVDPRAREKQRAGHARGSPKAKPSAVVMDEEVQEGAKSKPVPAQYKSGPRLTKAQLQKEKDLPAVRRPQRPRPKHVQTYDDDSEDDDEEEARPRPIPACYLRPPPIGPRTNLKQKTKSEGTSRKRGNLTVTSARQEEGVHPQRRKHIFLDCDSKSQTHMNGRERWDERLHDHTSGYNHLHWWDNDLCYEHRDNFSDSERSALKGPGQEAGPTQRKGLLPWFVFVGVALFFGACVLAAKTHANPFD</sequence>
<dbReference type="InterPro" id="IPR050235">
    <property type="entry name" value="CK1_Ser-Thr_kinase"/>
</dbReference>
<feature type="compositionally biased region" description="Acidic residues" evidence="2">
    <location>
        <begin position="437"/>
        <end position="448"/>
    </location>
</feature>
<dbReference type="PROSITE" id="PS50011">
    <property type="entry name" value="PROTEIN_KINASE_DOM"/>
    <property type="match status" value="1"/>
</dbReference>
<dbReference type="InParanoid" id="A0A4W6EXG6"/>
<keyword evidence="3" id="KW-0472">Membrane</keyword>
<dbReference type="Proteomes" id="UP000314980">
    <property type="component" value="Unassembled WGS sequence"/>
</dbReference>
<feature type="compositionally biased region" description="Basic and acidic residues" evidence="2">
    <location>
        <begin position="360"/>
        <end position="369"/>
    </location>
</feature>
<feature type="transmembrane region" description="Helical" evidence="3">
    <location>
        <begin position="575"/>
        <end position="595"/>
    </location>
</feature>
<organism evidence="5 6">
    <name type="scientific">Lates calcarifer</name>
    <name type="common">Barramundi</name>
    <name type="synonym">Holocentrus calcarifer</name>
    <dbReference type="NCBI Taxonomy" id="8187"/>
    <lineage>
        <taxon>Eukaryota</taxon>
        <taxon>Metazoa</taxon>
        <taxon>Chordata</taxon>
        <taxon>Craniata</taxon>
        <taxon>Vertebrata</taxon>
        <taxon>Euteleostomi</taxon>
        <taxon>Actinopterygii</taxon>
        <taxon>Neopterygii</taxon>
        <taxon>Teleostei</taxon>
        <taxon>Neoteleostei</taxon>
        <taxon>Acanthomorphata</taxon>
        <taxon>Carangaria</taxon>
        <taxon>Carangaria incertae sedis</taxon>
        <taxon>Centropomidae</taxon>
        <taxon>Lates</taxon>
    </lineage>
</organism>
<dbReference type="InterPro" id="IPR000719">
    <property type="entry name" value="Prot_kinase_dom"/>
</dbReference>
<proteinExistence type="predicted"/>
<dbReference type="InterPro" id="IPR017441">
    <property type="entry name" value="Protein_kinase_ATP_BS"/>
</dbReference>
<dbReference type="Gene3D" id="1.10.510.10">
    <property type="entry name" value="Transferase(Phosphotransferase) domain 1"/>
    <property type="match status" value="1"/>
</dbReference>
<dbReference type="Pfam" id="PF00069">
    <property type="entry name" value="Pkinase"/>
    <property type="match status" value="1"/>
</dbReference>
<protein>
    <submittedName>
        <fullName evidence="5">VRK serine/threonine kinase 2</fullName>
    </submittedName>
</protein>
<keyword evidence="1" id="KW-0067">ATP-binding</keyword>
<dbReference type="AlphaFoldDB" id="A0A4W6EXG6"/>
<dbReference type="SMART" id="SM00220">
    <property type="entry name" value="S_TKc"/>
    <property type="match status" value="1"/>
</dbReference>
<dbReference type="GO" id="GO:0004672">
    <property type="term" value="F:protein kinase activity"/>
    <property type="evidence" value="ECO:0007669"/>
    <property type="project" value="InterPro"/>
</dbReference>
<evidence type="ECO:0000259" key="4">
    <source>
        <dbReference type="PROSITE" id="PS50011"/>
    </source>
</evidence>
<evidence type="ECO:0000313" key="5">
    <source>
        <dbReference type="Ensembl" id="ENSLCAP00010043855.1"/>
    </source>
</evidence>
<dbReference type="GeneTree" id="ENSGT00940000158042"/>
<evidence type="ECO:0000256" key="3">
    <source>
        <dbReference type="SAM" id="Phobius"/>
    </source>
</evidence>
<keyword evidence="3" id="KW-1133">Transmembrane helix</keyword>
<keyword evidence="3" id="KW-0812">Transmembrane</keyword>
<gene>
    <name evidence="5" type="primary">VRK2</name>
    <name evidence="5" type="synonym">vrk2</name>
</gene>
<dbReference type="InterPro" id="IPR011009">
    <property type="entry name" value="Kinase-like_dom_sf"/>
</dbReference>
<dbReference type="Ensembl" id="ENSLCAT00010044935.1">
    <property type="protein sequence ID" value="ENSLCAP00010043855.1"/>
    <property type="gene ID" value="ENSLCAG00010020425.1"/>
</dbReference>
<evidence type="ECO:0000313" key="6">
    <source>
        <dbReference type="Proteomes" id="UP000314980"/>
    </source>
</evidence>
<reference evidence="5" key="3">
    <citation type="submission" date="2025-09" db="UniProtKB">
        <authorList>
            <consortium name="Ensembl"/>
        </authorList>
    </citation>
    <scope>IDENTIFICATION</scope>
</reference>
<feature type="region of interest" description="Disordered" evidence="2">
    <location>
        <begin position="343"/>
        <end position="502"/>
    </location>
</feature>
<dbReference type="FunFam" id="1.10.510.10:FF:001195">
    <property type="entry name" value="VRK serine/threonine kinase 2"/>
    <property type="match status" value="1"/>
</dbReference>
<evidence type="ECO:0000256" key="1">
    <source>
        <dbReference type="PROSITE-ProRule" id="PRU10141"/>
    </source>
</evidence>
<dbReference type="PROSITE" id="PS00107">
    <property type="entry name" value="PROTEIN_KINASE_ATP"/>
    <property type="match status" value="1"/>
</dbReference>
<accession>A0A4W6EXG6</accession>
<feature type="binding site" evidence="1">
    <location>
        <position position="83"/>
    </location>
    <ligand>
        <name>ATP</name>
        <dbReference type="ChEBI" id="CHEBI:30616"/>
    </ligand>
</feature>
<keyword evidence="6" id="KW-1185">Reference proteome</keyword>
<reference evidence="5" key="2">
    <citation type="submission" date="2025-08" db="UniProtKB">
        <authorList>
            <consortium name="Ensembl"/>
        </authorList>
    </citation>
    <scope>IDENTIFICATION</scope>
</reference>
<dbReference type="STRING" id="8187.ENSLCAP00010043855"/>
<dbReference type="SUPFAM" id="SSF56112">
    <property type="entry name" value="Protein kinase-like (PK-like)"/>
    <property type="match status" value="1"/>
</dbReference>